<proteinExistence type="predicted"/>
<comment type="caution">
    <text evidence="1">The sequence shown here is derived from an EMBL/GenBank/DDBJ whole genome shotgun (WGS) entry which is preliminary data.</text>
</comment>
<protein>
    <submittedName>
        <fullName evidence="1">Uncharacterized protein</fullName>
    </submittedName>
</protein>
<gene>
    <name evidence="1" type="ORF">POM88_049219</name>
</gene>
<keyword evidence="2" id="KW-1185">Reference proteome</keyword>
<dbReference type="EMBL" id="JAUIZM010000011">
    <property type="protein sequence ID" value="KAK1355963.1"/>
    <property type="molecule type" value="Genomic_DNA"/>
</dbReference>
<reference evidence="1" key="2">
    <citation type="submission" date="2023-05" db="EMBL/GenBank/DDBJ databases">
        <authorList>
            <person name="Schelkunov M.I."/>
        </authorList>
    </citation>
    <scope>NUCLEOTIDE SEQUENCE</scope>
    <source>
        <strain evidence="1">Hsosn_3</strain>
        <tissue evidence="1">Leaf</tissue>
    </source>
</reference>
<evidence type="ECO:0000313" key="2">
    <source>
        <dbReference type="Proteomes" id="UP001237642"/>
    </source>
</evidence>
<reference evidence="1" key="1">
    <citation type="submission" date="2023-02" db="EMBL/GenBank/DDBJ databases">
        <title>Genome of toxic invasive species Heracleum sosnowskyi carries increased number of genes despite the absence of recent whole-genome duplications.</title>
        <authorList>
            <person name="Schelkunov M."/>
            <person name="Shtratnikova V."/>
            <person name="Makarenko M."/>
            <person name="Klepikova A."/>
            <person name="Omelchenko D."/>
            <person name="Novikova G."/>
            <person name="Obukhova E."/>
            <person name="Bogdanov V."/>
            <person name="Penin A."/>
            <person name="Logacheva M."/>
        </authorList>
    </citation>
    <scope>NUCLEOTIDE SEQUENCE</scope>
    <source>
        <strain evidence="1">Hsosn_3</strain>
        <tissue evidence="1">Leaf</tissue>
    </source>
</reference>
<accession>A0AAD8GXT8</accession>
<dbReference type="Proteomes" id="UP001237642">
    <property type="component" value="Unassembled WGS sequence"/>
</dbReference>
<name>A0AAD8GXT8_9APIA</name>
<evidence type="ECO:0000313" key="1">
    <source>
        <dbReference type="EMBL" id="KAK1355963.1"/>
    </source>
</evidence>
<organism evidence="1 2">
    <name type="scientific">Heracleum sosnowskyi</name>
    <dbReference type="NCBI Taxonomy" id="360622"/>
    <lineage>
        <taxon>Eukaryota</taxon>
        <taxon>Viridiplantae</taxon>
        <taxon>Streptophyta</taxon>
        <taxon>Embryophyta</taxon>
        <taxon>Tracheophyta</taxon>
        <taxon>Spermatophyta</taxon>
        <taxon>Magnoliopsida</taxon>
        <taxon>eudicotyledons</taxon>
        <taxon>Gunneridae</taxon>
        <taxon>Pentapetalae</taxon>
        <taxon>asterids</taxon>
        <taxon>campanulids</taxon>
        <taxon>Apiales</taxon>
        <taxon>Apiaceae</taxon>
        <taxon>Apioideae</taxon>
        <taxon>apioid superclade</taxon>
        <taxon>Tordylieae</taxon>
        <taxon>Tordyliinae</taxon>
        <taxon>Heracleum</taxon>
    </lineage>
</organism>
<sequence>MADNYPEGKSDYRAPLLTGTDNYNWWKGRVETYLSRDPLVLRVVQKGPYVFLDKDGKDKDVDDLTTDELIKFGYNGKARNYLMNGLNQAEHDKVSSLKSAKEMWDALETVNPK</sequence>
<dbReference type="AlphaFoldDB" id="A0AAD8GXT8"/>